<evidence type="ECO:0000256" key="1">
    <source>
        <dbReference type="ARBA" id="ARBA00004370"/>
    </source>
</evidence>
<evidence type="ECO:0000256" key="5">
    <source>
        <dbReference type="SAM" id="MobiDB-lite"/>
    </source>
</evidence>
<evidence type="ECO:0000256" key="3">
    <source>
        <dbReference type="ARBA" id="ARBA00023136"/>
    </source>
</evidence>
<comment type="caution">
    <text evidence="9">The sequence shown here is derived from an EMBL/GenBank/DDBJ whole genome shotgun (WGS) entry which is preliminary data.</text>
</comment>
<evidence type="ECO:0000256" key="2">
    <source>
        <dbReference type="ARBA" id="ARBA00022729"/>
    </source>
</evidence>
<dbReference type="GO" id="GO:0016020">
    <property type="term" value="C:membrane"/>
    <property type="evidence" value="ECO:0007669"/>
    <property type="project" value="UniProtKB-SubCell"/>
</dbReference>
<reference evidence="9" key="1">
    <citation type="submission" date="2023-08" db="EMBL/GenBank/DDBJ databases">
        <title>Pelteobagrus vachellii genome.</title>
        <authorList>
            <person name="Liu H."/>
        </authorList>
    </citation>
    <scope>NUCLEOTIDE SEQUENCE</scope>
    <source>
        <strain evidence="9">PRFRI_2022a</strain>
        <tissue evidence="9">Muscle</tissue>
    </source>
</reference>
<feature type="compositionally biased region" description="Polar residues" evidence="5">
    <location>
        <begin position="437"/>
        <end position="447"/>
    </location>
</feature>
<feature type="domain" description="Ig-like" evidence="8">
    <location>
        <begin position="295"/>
        <end position="363"/>
    </location>
</feature>
<evidence type="ECO:0000256" key="6">
    <source>
        <dbReference type="SAM" id="Phobius"/>
    </source>
</evidence>
<feature type="region of interest" description="Disordered" evidence="5">
    <location>
        <begin position="406"/>
        <end position="447"/>
    </location>
</feature>
<keyword evidence="6" id="KW-1133">Transmembrane helix</keyword>
<evidence type="ECO:0000256" key="4">
    <source>
        <dbReference type="ARBA" id="ARBA00023180"/>
    </source>
</evidence>
<dbReference type="Gene3D" id="2.60.40.10">
    <property type="entry name" value="Immunoglobulins"/>
    <property type="match status" value="4"/>
</dbReference>
<feature type="compositionally biased region" description="Polar residues" evidence="5">
    <location>
        <begin position="415"/>
        <end position="428"/>
    </location>
</feature>
<keyword evidence="3 6" id="KW-0472">Membrane</keyword>
<dbReference type="InterPro" id="IPR013783">
    <property type="entry name" value="Ig-like_fold"/>
</dbReference>
<name>A0AA88SU32_TACVA</name>
<comment type="subcellular location">
    <subcellularLocation>
        <location evidence="1">Membrane</location>
    </subcellularLocation>
</comment>
<keyword evidence="4" id="KW-0325">Glycoprotein</keyword>
<accession>A0AA88SU32</accession>
<feature type="transmembrane region" description="Helical" evidence="6">
    <location>
        <begin position="377"/>
        <end position="400"/>
    </location>
</feature>
<feature type="domain" description="Ig-like" evidence="8">
    <location>
        <begin position="117"/>
        <end position="191"/>
    </location>
</feature>
<evidence type="ECO:0000259" key="8">
    <source>
        <dbReference type="PROSITE" id="PS50835"/>
    </source>
</evidence>
<evidence type="ECO:0000313" key="9">
    <source>
        <dbReference type="EMBL" id="KAK2850080.1"/>
    </source>
</evidence>
<keyword evidence="6" id="KW-0812">Transmembrane</keyword>
<dbReference type="InterPro" id="IPR007110">
    <property type="entry name" value="Ig-like_dom"/>
</dbReference>
<feature type="chain" id="PRO_5041710737" description="Ig-like domain-containing protein" evidence="7">
    <location>
        <begin position="25"/>
        <end position="447"/>
    </location>
</feature>
<evidence type="ECO:0000313" key="10">
    <source>
        <dbReference type="Proteomes" id="UP001187315"/>
    </source>
</evidence>
<proteinExistence type="predicted"/>
<dbReference type="PANTHER" id="PTHR12080">
    <property type="entry name" value="SIGNALING LYMPHOCYTIC ACTIVATION MOLECULE"/>
    <property type="match status" value="1"/>
</dbReference>
<dbReference type="AlphaFoldDB" id="A0AA88SU32"/>
<keyword evidence="10" id="KW-1185">Reference proteome</keyword>
<feature type="signal peptide" evidence="7">
    <location>
        <begin position="1"/>
        <end position="24"/>
    </location>
</feature>
<gene>
    <name evidence="9" type="ORF">Q7C36_008863</name>
</gene>
<dbReference type="PROSITE" id="PS50835">
    <property type="entry name" value="IG_LIKE"/>
    <property type="match status" value="2"/>
</dbReference>
<dbReference type="EMBL" id="JAVHJS010000008">
    <property type="protein sequence ID" value="KAK2850080.1"/>
    <property type="molecule type" value="Genomic_DNA"/>
</dbReference>
<protein>
    <recommendedName>
        <fullName evidence="8">Ig-like domain-containing protein</fullName>
    </recommendedName>
</protein>
<evidence type="ECO:0000256" key="7">
    <source>
        <dbReference type="SAM" id="SignalP"/>
    </source>
</evidence>
<sequence length="447" mass="49597">MARKDYIQGILLSFILFCVRCVDCENVATGTNYTLKSAITGPIELGDWKHNGNLVVEWDIKTGFLEWYRFQDRAKLNLANGDLSVVLEKNDNGVFKAQFQVQGVLQYFERTIKVIDPVTKPKVTCEQNGLDITLKCAVDDPVQALFTWSGPDGFSHVGDSVQITRKQNDDSIYYCSAKNEESVMSAEFKLKDCISEDCENVATGTNYTLKSAITGPIELGDWRYNGNLVVEWDIKTGFLEWYRFQDRAQLNLANGDLSVVLEKNDSGVFKAQFQVNRVLQYFERTIKVIDPVTKPKVTCEENDQGIKLICSLVPPVEAEFKWTGPNGFSDVGNTTQIDRNQNDDSVYYCSVKNEVSEESAELNPKDCFGKGPNEINIGAVVGGIIATLGFMGLVVTSVFIHKKKGYSGGARGKESTPTGGKQPQSNSHSPDDEVNLPLSQDAPNQIV</sequence>
<organism evidence="9 10">
    <name type="scientific">Tachysurus vachellii</name>
    <name type="common">Darkbarbel catfish</name>
    <name type="synonym">Pelteobagrus vachellii</name>
    <dbReference type="NCBI Taxonomy" id="175792"/>
    <lineage>
        <taxon>Eukaryota</taxon>
        <taxon>Metazoa</taxon>
        <taxon>Chordata</taxon>
        <taxon>Craniata</taxon>
        <taxon>Vertebrata</taxon>
        <taxon>Euteleostomi</taxon>
        <taxon>Actinopterygii</taxon>
        <taxon>Neopterygii</taxon>
        <taxon>Teleostei</taxon>
        <taxon>Ostariophysi</taxon>
        <taxon>Siluriformes</taxon>
        <taxon>Bagridae</taxon>
        <taxon>Tachysurus</taxon>
    </lineage>
</organism>
<keyword evidence="2 7" id="KW-0732">Signal</keyword>
<dbReference type="InterPro" id="IPR015631">
    <property type="entry name" value="CD2/SLAM_rcpt"/>
</dbReference>
<dbReference type="Proteomes" id="UP001187315">
    <property type="component" value="Unassembled WGS sequence"/>
</dbReference>
<dbReference type="PANTHER" id="PTHR12080:SF134">
    <property type="entry name" value="CD48 ANTIGEN"/>
    <property type="match status" value="1"/>
</dbReference>